<dbReference type="PANTHER" id="PTHR19847">
    <property type="entry name" value="DDB1- AND CUL4-ASSOCIATED FACTOR 11"/>
    <property type="match status" value="1"/>
</dbReference>
<dbReference type="InterPro" id="IPR051859">
    <property type="entry name" value="DCAF"/>
</dbReference>
<dbReference type="Gene3D" id="2.130.10.10">
    <property type="entry name" value="YVTN repeat-like/Quinoprotein amine dehydrogenase"/>
    <property type="match status" value="1"/>
</dbReference>
<feature type="non-terminal residue" evidence="1">
    <location>
        <position position="100"/>
    </location>
</feature>
<sequence>ARLRARPLPVWNWDYRYMRYPERGWHFRHPDDVSLQTYRGHRVEMTLIRAYFSPAATTGQRYVYAGGAGGKVLVWDVLTGEISDGRRRGARTIRDCSWHP</sequence>
<dbReference type="PANTHER" id="PTHR19847:SF7">
    <property type="entry name" value="DDB1- AND CUL4-ASSOCIATED FACTOR 11"/>
    <property type="match status" value="1"/>
</dbReference>
<keyword evidence="2" id="KW-1185">Reference proteome</keyword>
<feature type="non-terminal residue" evidence="1">
    <location>
        <position position="1"/>
    </location>
</feature>
<protein>
    <submittedName>
        <fullName evidence="1">Predicted protein</fullName>
    </submittedName>
</protein>
<accession>C1N958</accession>
<dbReference type="KEGG" id="mpp:MICPUCDRAFT_8661"/>
<dbReference type="OrthoDB" id="63070at2759"/>
<dbReference type="Proteomes" id="UP000001876">
    <property type="component" value="Unassembled WGS sequence"/>
</dbReference>
<evidence type="ECO:0000313" key="2">
    <source>
        <dbReference type="Proteomes" id="UP000001876"/>
    </source>
</evidence>
<dbReference type="OMA" id="GHRVEMT"/>
<dbReference type="InterPro" id="IPR036322">
    <property type="entry name" value="WD40_repeat_dom_sf"/>
</dbReference>
<dbReference type="GO" id="GO:0080008">
    <property type="term" value="C:Cul4-RING E3 ubiquitin ligase complex"/>
    <property type="evidence" value="ECO:0007669"/>
    <property type="project" value="TreeGrafter"/>
</dbReference>
<proteinExistence type="predicted"/>
<reference evidence="1 2" key="1">
    <citation type="journal article" date="2009" name="Science">
        <title>Green evolution and dynamic adaptations revealed by genomes of the marine picoeukaryotes Micromonas.</title>
        <authorList>
            <person name="Worden A.Z."/>
            <person name="Lee J.H."/>
            <person name="Mock T."/>
            <person name="Rouze P."/>
            <person name="Simmons M.P."/>
            <person name="Aerts A.L."/>
            <person name="Allen A.E."/>
            <person name="Cuvelier M.L."/>
            <person name="Derelle E."/>
            <person name="Everett M.V."/>
            <person name="Foulon E."/>
            <person name="Grimwood J."/>
            <person name="Gundlach H."/>
            <person name="Henrissat B."/>
            <person name="Napoli C."/>
            <person name="McDonald S.M."/>
            <person name="Parker M.S."/>
            <person name="Rombauts S."/>
            <person name="Salamov A."/>
            <person name="Von Dassow P."/>
            <person name="Badger J.H."/>
            <person name="Coutinho P.M."/>
            <person name="Demir E."/>
            <person name="Dubchak I."/>
            <person name="Gentemann C."/>
            <person name="Eikrem W."/>
            <person name="Gready J.E."/>
            <person name="John U."/>
            <person name="Lanier W."/>
            <person name="Lindquist E.A."/>
            <person name="Lucas S."/>
            <person name="Mayer K.F."/>
            <person name="Moreau H."/>
            <person name="Not F."/>
            <person name="Otillar R."/>
            <person name="Panaud O."/>
            <person name="Pangilinan J."/>
            <person name="Paulsen I."/>
            <person name="Piegu B."/>
            <person name="Poliakov A."/>
            <person name="Robbens S."/>
            <person name="Schmutz J."/>
            <person name="Toulza E."/>
            <person name="Wyss T."/>
            <person name="Zelensky A."/>
            <person name="Zhou K."/>
            <person name="Armbrust E.V."/>
            <person name="Bhattacharya D."/>
            <person name="Goodenough U.W."/>
            <person name="Van de Peer Y."/>
            <person name="Grigoriev I.V."/>
        </authorList>
    </citation>
    <scope>NUCLEOTIDE SEQUENCE [LARGE SCALE GENOMIC DNA]</scope>
    <source>
        <strain evidence="1 2">CCMP1545</strain>
    </source>
</reference>
<name>C1N958_MICPC</name>
<gene>
    <name evidence="1" type="ORF">MICPUCDRAFT_8661</name>
</gene>
<dbReference type="SUPFAM" id="SSF50978">
    <property type="entry name" value="WD40 repeat-like"/>
    <property type="match status" value="1"/>
</dbReference>
<dbReference type="RefSeq" id="XP_003064560.1">
    <property type="nucleotide sequence ID" value="XM_003064514.1"/>
</dbReference>
<dbReference type="eggNOG" id="KOG0266">
    <property type="taxonomic scope" value="Eukaryota"/>
</dbReference>
<dbReference type="GO" id="GO:0043161">
    <property type="term" value="P:proteasome-mediated ubiquitin-dependent protein catabolic process"/>
    <property type="evidence" value="ECO:0007669"/>
    <property type="project" value="TreeGrafter"/>
</dbReference>
<dbReference type="GeneID" id="9689838"/>
<dbReference type="InterPro" id="IPR015943">
    <property type="entry name" value="WD40/YVTN_repeat-like_dom_sf"/>
</dbReference>
<evidence type="ECO:0000313" key="1">
    <source>
        <dbReference type="EMBL" id="EEH51465.1"/>
    </source>
</evidence>
<dbReference type="EMBL" id="GG663751">
    <property type="protein sequence ID" value="EEH51465.1"/>
    <property type="molecule type" value="Genomic_DNA"/>
</dbReference>
<organism evidence="2">
    <name type="scientific">Micromonas pusilla (strain CCMP1545)</name>
    <name type="common">Picoplanktonic green alga</name>
    <dbReference type="NCBI Taxonomy" id="564608"/>
    <lineage>
        <taxon>Eukaryota</taxon>
        <taxon>Viridiplantae</taxon>
        <taxon>Chlorophyta</taxon>
        <taxon>Mamiellophyceae</taxon>
        <taxon>Mamiellales</taxon>
        <taxon>Mamiellaceae</taxon>
        <taxon>Micromonas</taxon>
    </lineage>
</organism>
<dbReference type="AlphaFoldDB" id="C1N958"/>
<dbReference type="STRING" id="564608.C1N958"/>